<name>A0A8H5LPL9_9AGAR</name>
<feature type="signal peptide" evidence="2">
    <location>
        <begin position="1"/>
        <end position="19"/>
    </location>
</feature>
<dbReference type="Pfam" id="PF07250">
    <property type="entry name" value="Glyoxal_oxid_N"/>
    <property type="match status" value="1"/>
</dbReference>
<feature type="domain" description="Galactose oxidase-like Early set" evidence="4">
    <location>
        <begin position="458"/>
        <end position="557"/>
    </location>
</feature>
<dbReference type="InterPro" id="IPR015202">
    <property type="entry name" value="GO-like_E_set"/>
</dbReference>
<dbReference type="SUPFAM" id="SSF50965">
    <property type="entry name" value="Galactose oxidase, central domain"/>
    <property type="match status" value="1"/>
</dbReference>
<evidence type="ECO:0000313" key="5">
    <source>
        <dbReference type="EMBL" id="KAF5364791.1"/>
    </source>
</evidence>
<gene>
    <name evidence="5" type="ORF">D9758_009316</name>
</gene>
<proteinExistence type="predicted"/>
<dbReference type="Pfam" id="PF09118">
    <property type="entry name" value="GO-like_E_set"/>
    <property type="match status" value="1"/>
</dbReference>
<dbReference type="EMBL" id="JAACJM010000031">
    <property type="protein sequence ID" value="KAF5364791.1"/>
    <property type="molecule type" value="Genomic_DNA"/>
</dbReference>
<feature type="chain" id="PRO_5034849489" description="Glyoxal oxidase" evidence="2">
    <location>
        <begin position="20"/>
        <end position="572"/>
    </location>
</feature>
<dbReference type="InterPro" id="IPR014756">
    <property type="entry name" value="Ig_E-set"/>
</dbReference>
<organism evidence="5 6">
    <name type="scientific">Tetrapyrgos nigripes</name>
    <dbReference type="NCBI Taxonomy" id="182062"/>
    <lineage>
        <taxon>Eukaryota</taxon>
        <taxon>Fungi</taxon>
        <taxon>Dikarya</taxon>
        <taxon>Basidiomycota</taxon>
        <taxon>Agaricomycotina</taxon>
        <taxon>Agaricomycetes</taxon>
        <taxon>Agaricomycetidae</taxon>
        <taxon>Agaricales</taxon>
        <taxon>Marasmiineae</taxon>
        <taxon>Marasmiaceae</taxon>
        <taxon>Tetrapyrgos</taxon>
    </lineage>
</organism>
<dbReference type="PANTHER" id="PTHR32208">
    <property type="entry name" value="SECRETED PROTEIN-RELATED"/>
    <property type="match status" value="1"/>
</dbReference>
<evidence type="ECO:0000256" key="2">
    <source>
        <dbReference type="SAM" id="SignalP"/>
    </source>
</evidence>
<dbReference type="SUPFAM" id="SSF81296">
    <property type="entry name" value="E set domains"/>
    <property type="match status" value="1"/>
</dbReference>
<evidence type="ECO:0008006" key="7">
    <source>
        <dbReference type="Google" id="ProtNLM"/>
    </source>
</evidence>
<keyword evidence="1 2" id="KW-0732">Signal</keyword>
<dbReference type="InterPro" id="IPR009880">
    <property type="entry name" value="Glyoxal_oxidase_N"/>
</dbReference>
<dbReference type="InterPro" id="IPR013783">
    <property type="entry name" value="Ig-like_fold"/>
</dbReference>
<dbReference type="Gene3D" id="2.130.10.80">
    <property type="entry name" value="Galactose oxidase/kelch, beta-propeller"/>
    <property type="match status" value="1"/>
</dbReference>
<comment type="caution">
    <text evidence="5">The sequence shown here is derived from an EMBL/GenBank/DDBJ whole genome shotgun (WGS) entry which is preliminary data.</text>
</comment>
<dbReference type="AlphaFoldDB" id="A0A8H5LPL9"/>
<dbReference type="InterPro" id="IPR037293">
    <property type="entry name" value="Gal_Oxidase_central_sf"/>
</dbReference>
<sequence length="572" mass="61192">MWASLTLLAVSIAFQLAHAVNTTSGSLGWQFVQSGTTGVVALQSIVVSPSLILLIDQPTGNPLQINGHQAWAALWNTETNNVTAVDLSTITFCGSGSFLSNGTMISTGGTPATIFDGTFTYPVGGDGQAAIRVFEPCHDPAGVSCTLFDDPSKLHLAEARWYSSTLRIFDGSLMVVGGMHTATLFFNTPDQAANTFEFFPPKDGGAPRSSAFLNRSMPANLFPRAFALPDGKVFIVANNQSIIYDIEANTETILPDIPNGVRVTNPYDGTATLLPLSPPDYIPEVLVCGGTNTTDQLTNDDIGTQLSSQDPASDQCSRITLTPEGIEKGWQVERMPEGRTMPETILMPNGQVLIINGAGTGYAAIGGVRDPVGDSNADNAVTTPVLYNPSAHFGRRFNRDGLPTTDIARVYHSSISLTPNGNIFIAGSNPNPNVTTGVKFSSEYRVEYLNPPYMTIARPVLEHVPKQVDFNKKFTVDVQVPNHLGTSSIQVALMDLGFSSHAFHSSSRLVFLNANLSKDEKKLEITSPPDNRIYPPGPAYLFLTVDDVTSKGIKIMVGSGATPPVSDQGVHL</sequence>
<accession>A0A8H5LPL9</accession>
<dbReference type="PANTHER" id="PTHR32208:SF96">
    <property type="entry name" value="GLYOXAL OXIDASE"/>
    <property type="match status" value="1"/>
</dbReference>
<feature type="domain" description="Glyoxal oxidase N-terminal" evidence="3">
    <location>
        <begin position="70"/>
        <end position="453"/>
    </location>
</feature>
<evidence type="ECO:0000256" key="1">
    <source>
        <dbReference type="ARBA" id="ARBA00022729"/>
    </source>
</evidence>
<protein>
    <recommendedName>
        <fullName evidence="7">Glyoxal oxidase</fullName>
    </recommendedName>
</protein>
<keyword evidence="6" id="KW-1185">Reference proteome</keyword>
<evidence type="ECO:0000259" key="3">
    <source>
        <dbReference type="Pfam" id="PF07250"/>
    </source>
</evidence>
<dbReference type="OrthoDB" id="2019572at2759"/>
<dbReference type="Gene3D" id="2.60.40.10">
    <property type="entry name" value="Immunoglobulins"/>
    <property type="match status" value="1"/>
</dbReference>
<reference evidence="5 6" key="1">
    <citation type="journal article" date="2020" name="ISME J.">
        <title>Uncovering the hidden diversity of litter-decomposition mechanisms in mushroom-forming fungi.</title>
        <authorList>
            <person name="Floudas D."/>
            <person name="Bentzer J."/>
            <person name="Ahren D."/>
            <person name="Johansson T."/>
            <person name="Persson P."/>
            <person name="Tunlid A."/>
        </authorList>
    </citation>
    <scope>NUCLEOTIDE SEQUENCE [LARGE SCALE GENOMIC DNA]</scope>
    <source>
        <strain evidence="5 6">CBS 291.85</strain>
    </source>
</reference>
<evidence type="ECO:0000259" key="4">
    <source>
        <dbReference type="Pfam" id="PF09118"/>
    </source>
</evidence>
<dbReference type="Proteomes" id="UP000559256">
    <property type="component" value="Unassembled WGS sequence"/>
</dbReference>
<evidence type="ECO:0000313" key="6">
    <source>
        <dbReference type="Proteomes" id="UP000559256"/>
    </source>
</evidence>
<dbReference type="InterPro" id="IPR011043">
    <property type="entry name" value="Gal_Oxase/kelch_b-propeller"/>
</dbReference>